<reference evidence="1" key="1">
    <citation type="submission" date="2020-10" db="EMBL/GenBank/DDBJ databases">
        <title>New Zealand Leptospira genomics.</title>
        <authorList>
            <person name="Wilkinson D.A."/>
            <person name="Nisa S."/>
            <person name="Moinet M."/>
            <person name="Benschop J."/>
        </authorList>
    </citation>
    <scope>NUCLEOTIDE SEQUENCE</scope>
    <source>
        <strain evidence="1">ESR8</strain>
    </source>
</reference>
<dbReference type="AlphaFoldDB" id="A0AA41BL14"/>
<dbReference type="EMBL" id="JADDXF010000929">
    <property type="protein sequence ID" value="MBE8432681.1"/>
    <property type="molecule type" value="Genomic_DNA"/>
</dbReference>
<name>A0AA41BL14_LEPIR</name>
<feature type="non-terminal residue" evidence="1">
    <location>
        <position position="1"/>
    </location>
</feature>
<dbReference type="GO" id="GO:0016881">
    <property type="term" value="F:acid-amino acid ligase activity"/>
    <property type="evidence" value="ECO:0007669"/>
    <property type="project" value="InterPro"/>
</dbReference>
<evidence type="ECO:0000313" key="1">
    <source>
        <dbReference type="EMBL" id="MBE8432681.1"/>
    </source>
</evidence>
<sequence>AGTEEGLVKLVRKFSQTVPKGSIVLAKASRGIQLERFVDSLSV</sequence>
<proteinExistence type="predicted"/>
<keyword evidence="1" id="KW-0436">Ligase</keyword>
<dbReference type="InterPro" id="IPR036615">
    <property type="entry name" value="Mur_ligase_C_dom_sf"/>
</dbReference>
<comment type="caution">
    <text evidence="1">The sequence shown here is derived from an EMBL/GenBank/DDBJ whole genome shotgun (WGS) entry which is preliminary data.</text>
</comment>
<gene>
    <name evidence="1" type="ORF">IQB77_23735</name>
</gene>
<dbReference type="Proteomes" id="UP000644282">
    <property type="component" value="Unassembled WGS sequence"/>
</dbReference>
<dbReference type="Gene3D" id="3.90.190.20">
    <property type="entry name" value="Mur ligase, C-terminal domain"/>
    <property type="match status" value="1"/>
</dbReference>
<evidence type="ECO:0000313" key="2">
    <source>
        <dbReference type="Proteomes" id="UP000644282"/>
    </source>
</evidence>
<protein>
    <submittedName>
        <fullName evidence="1">Mur ligase family, glutamate ligase</fullName>
    </submittedName>
</protein>
<accession>A0AA41BL14</accession>
<organism evidence="1 2">
    <name type="scientific">Leptospira interrogans serovar Pomona</name>
    <dbReference type="NCBI Taxonomy" id="44276"/>
    <lineage>
        <taxon>Bacteria</taxon>
        <taxon>Pseudomonadati</taxon>
        <taxon>Spirochaetota</taxon>
        <taxon>Spirochaetia</taxon>
        <taxon>Leptospirales</taxon>
        <taxon>Leptospiraceae</taxon>
        <taxon>Leptospira</taxon>
    </lineage>
</organism>